<gene>
    <name evidence="2" type="ORF">EXIGUO9Y_20008</name>
</gene>
<evidence type="ECO:0000313" key="2">
    <source>
        <dbReference type="EMBL" id="VWX34867.1"/>
    </source>
</evidence>
<proteinExistence type="predicted"/>
<organism evidence="2 3">
    <name type="scientific">Exiguobacterium oxidotolerans</name>
    <dbReference type="NCBI Taxonomy" id="223958"/>
    <lineage>
        <taxon>Bacteria</taxon>
        <taxon>Bacillati</taxon>
        <taxon>Bacillota</taxon>
        <taxon>Bacilli</taxon>
        <taxon>Bacillales</taxon>
        <taxon>Bacillales Family XII. Incertae Sedis</taxon>
        <taxon>Exiguobacterium</taxon>
    </lineage>
</organism>
<keyword evidence="1" id="KW-1133">Transmembrane helix</keyword>
<protein>
    <submittedName>
        <fullName evidence="2">Uncharacterized protein</fullName>
    </submittedName>
</protein>
<keyword evidence="1" id="KW-0472">Membrane</keyword>
<dbReference type="EMBL" id="CABWKQ010000012">
    <property type="protein sequence ID" value="VWX34867.1"/>
    <property type="molecule type" value="Genomic_DNA"/>
</dbReference>
<accession>A0A653I732</accession>
<keyword evidence="3" id="KW-1185">Reference proteome</keyword>
<dbReference type="RefSeq" id="WP_167331091.1">
    <property type="nucleotide sequence ID" value="NZ_LR732308.1"/>
</dbReference>
<dbReference type="Proteomes" id="UP000439752">
    <property type="component" value="Unassembled WGS sequence"/>
</dbReference>
<reference evidence="2 3" key="1">
    <citation type="submission" date="2019-10" db="EMBL/GenBank/DDBJ databases">
        <authorList>
            <person name="Karimi E."/>
        </authorList>
    </citation>
    <scope>NUCLEOTIDE SEQUENCE [LARGE SCALE GENOMIC DNA]</scope>
    <source>
        <strain evidence="2">Exiguobacterium sp. 9Y</strain>
    </source>
</reference>
<feature type="transmembrane region" description="Helical" evidence="1">
    <location>
        <begin position="31"/>
        <end position="51"/>
    </location>
</feature>
<keyword evidence="1" id="KW-0812">Transmembrane</keyword>
<sequence length="57" mass="6307">MRPKTIVWLVLIIAAINLLLGIFIPESPTRTTISTILLGVILLLGVGYFITLRRSSK</sequence>
<evidence type="ECO:0000256" key="1">
    <source>
        <dbReference type="SAM" id="Phobius"/>
    </source>
</evidence>
<dbReference type="AlphaFoldDB" id="A0A653I732"/>
<evidence type="ECO:0000313" key="3">
    <source>
        <dbReference type="Proteomes" id="UP000439752"/>
    </source>
</evidence>
<feature type="transmembrane region" description="Helical" evidence="1">
    <location>
        <begin position="7"/>
        <end position="25"/>
    </location>
</feature>
<name>A0A653I732_9BACL</name>